<dbReference type="SUPFAM" id="SSF53474">
    <property type="entry name" value="alpha/beta-Hydrolases"/>
    <property type="match status" value="1"/>
</dbReference>
<dbReference type="InterPro" id="IPR029058">
    <property type="entry name" value="AB_hydrolase_fold"/>
</dbReference>
<feature type="non-terminal residue" evidence="1">
    <location>
        <position position="142"/>
    </location>
</feature>
<accession>X0V1V6</accession>
<dbReference type="Gene3D" id="3.40.50.1820">
    <property type="entry name" value="alpha/beta hydrolase"/>
    <property type="match status" value="1"/>
</dbReference>
<sequence length="142" mass="15964">MREKPVVIGISLGGRVALEAALMAPETFHSVIAIAPYLPWRSYRMFLQCARLLRPSAAAWMPLERIWPQLRWLAETMETIPYVRDDELAQSAARFVYYVACPATRASFLNAARELALDPAFGEKGLWTRLPALSIPAAFVWG</sequence>
<reference evidence="1" key="1">
    <citation type="journal article" date="2014" name="Front. Microbiol.">
        <title>High frequency of phylogenetically diverse reductive dehalogenase-homologous genes in deep subseafloor sedimentary metagenomes.</title>
        <authorList>
            <person name="Kawai M."/>
            <person name="Futagami T."/>
            <person name="Toyoda A."/>
            <person name="Takaki Y."/>
            <person name="Nishi S."/>
            <person name="Hori S."/>
            <person name="Arai W."/>
            <person name="Tsubouchi T."/>
            <person name="Morono Y."/>
            <person name="Uchiyama I."/>
            <person name="Ito T."/>
            <person name="Fujiyama A."/>
            <person name="Inagaki F."/>
            <person name="Takami H."/>
        </authorList>
    </citation>
    <scope>NUCLEOTIDE SEQUENCE</scope>
    <source>
        <strain evidence="1">Expedition CK06-06</strain>
    </source>
</reference>
<name>X0V1V6_9ZZZZ</name>
<dbReference type="AlphaFoldDB" id="X0V1V6"/>
<organism evidence="1">
    <name type="scientific">marine sediment metagenome</name>
    <dbReference type="NCBI Taxonomy" id="412755"/>
    <lineage>
        <taxon>unclassified sequences</taxon>
        <taxon>metagenomes</taxon>
        <taxon>ecological metagenomes</taxon>
    </lineage>
</organism>
<proteinExistence type="predicted"/>
<dbReference type="Pfam" id="PF00756">
    <property type="entry name" value="Esterase"/>
    <property type="match status" value="1"/>
</dbReference>
<evidence type="ECO:0000313" key="1">
    <source>
        <dbReference type="EMBL" id="GAF94635.1"/>
    </source>
</evidence>
<dbReference type="InterPro" id="IPR000801">
    <property type="entry name" value="Esterase-like"/>
</dbReference>
<comment type="caution">
    <text evidence="1">The sequence shown here is derived from an EMBL/GenBank/DDBJ whole genome shotgun (WGS) entry which is preliminary data.</text>
</comment>
<gene>
    <name evidence="1" type="ORF">S01H1_26107</name>
</gene>
<dbReference type="EMBL" id="BARS01015810">
    <property type="protein sequence ID" value="GAF94635.1"/>
    <property type="molecule type" value="Genomic_DNA"/>
</dbReference>
<evidence type="ECO:0008006" key="2">
    <source>
        <dbReference type="Google" id="ProtNLM"/>
    </source>
</evidence>
<protein>
    <recommendedName>
        <fullName evidence="2">AB hydrolase-1 domain-containing protein</fullName>
    </recommendedName>
</protein>